<protein>
    <submittedName>
        <fullName evidence="1">Uncharacterized protein</fullName>
    </submittedName>
</protein>
<dbReference type="AlphaFoldDB" id="A0A6S6U8H6"/>
<sequence length="67" mass="7688">MKKIILLGAIVVFILINYVGSVEPVQAISEVEKMEILRFETATKIEEAKREEIELSTKELQELLKEL</sequence>
<organism evidence="1">
    <name type="scientific">uncultured Aureispira sp</name>
    <dbReference type="NCBI Taxonomy" id="1331704"/>
    <lineage>
        <taxon>Bacteria</taxon>
        <taxon>Pseudomonadati</taxon>
        <taxon>Bacteroidota</taxon>
        <taxon>Saprospiria</taxon>
        <taxon>Saprospirales</taxon>
        <taxon>Saprospiraceae</taxon>
        <taxon>Aureispira</taxon>
        <taxon>environmental samples</taxon>
    </lineage>
</organism>
<proteinExistence type="predicted"/>
<reference evidence="1" key="1">
    <citation type="submission" date="2020-01" db="EMBL/GenBank/DDBJ databases">
        <authorList>
            <person name="Meier V. D."/>
            <person name="Meier V D."/>
        </authorList>
    </citation>
    <scope>NUCLEOTIDE SEQUENCE</scope>
    <source>
        <strain evidence="1">HLG_WM_MAG_10</strain>
    </source>
</reference>
<gene>
    <name evidence="1" type="ORF">HELGO_WM51279</name>
</gene>
<dbReference type="EMBL" id="CACVAQ010000383">
    <property type="protein sequence ID" value="CAA6826557.1"/>
    <property type="molecule type" value="Genomic_DNA"/>
</dbReference>
<accession>A0A6S6U8H6</accession>
<name>A0A6S6U8H6_9BACT</name>
<evidence type="ECO:0000313" key="1">
    <source>
        <dbReference type="EMBL" id="CAA6826557.1"/>
    </source>
</evidence>